<dbReference type="Gene3D" id="3.40.50.300">
    <property type="entry name" value="P-loop containing nucleotide triphosphate hydrolases"/>
    <property type="match status" value="1"/>
</dbReference>
<comment type="similarity">
    <text evidence="1">Belongs to the Mg-chelatase subunits D/I family. ComM subfamily.</text>
</comment>
<dbReference type="PANTHER" id="PTHR32039">
    <property type="entry name" value="MAGNESIUM-CHELATASE SUBUNIT CHLI"/>
    <property type="match status" value="1"/>
</dbReference>
<dbReference type="InterPro" id="IPR027417">
    <property type="entry name" value="P-loop_NTPase"/>
</dbReference>
<dbReference type="InterPro" id="IPR020568">
    <property type="entry name" value="Ribosomal_Su5_D2-typ_SF"/>
</dbReference>
<dbReference type="NCBIfam" id="TIGR00368">
    <property type="entry name" value="YifB family Mg chelatase-like AAA ATPase"/>
    <property type="match status" value="1"/>
</dbReference>
<dbReference type="SMART" id="SM00382">
    <property type="entry name" value="AAA"/>
    <property type="match status" value="1"/>
</dbReference>
<dbReference type="CDD" id="cd00009">
    <property type="entry name" value="AAA"/>
    <property type="match status" value="1"/>
</dbReference>
<evidence type="ECO:0000259" key="2">
    <source>
        <dbReference type="SMART" id="SM00382"/>
    </source>
</evidence>
<dbReference type="RefSeq" id="WP_344689788.1">
    <property type="nucleotide sequence ID" value="NZ_BAAAVV010000007.1"/>
</dbReference>
<name>A0ABP6PEZ4_9ACTN</name>
<dbReference type="InterPro" id="IPR000523">
    <property type="entry name" value="Mg_chelatse_chII-like_cat_dom"/>
</dbReference>
<dbReference type="EMBL" id="BAAAVV010000007">
    <property type="protein sequence ID" value="GAA3174663.1"/>
    <property type="molecule type" value="Genomic_DNA"/>
</dbReference>
<proteinExistence type="inferred from homology"/>
<evidence type="ECO:0000256" key="1">
    <source>
        <dbReference type="ARBA" id="ARBA00006354"/>
    </source>
</evidence>
<dbReference type="Pfam" id="PF01078">
    <property type="entry name" value="Mg_chelatase"/>
    <property type="match status" value="1"/>
</dbReference>
<feature type="domain" description="AAA+ ATPase" evidence="2">
    <location>
        <begin position="210"/>
        <end position="393"/>
    </location>
</feature>
<reference evidence="4" key="1">
    <citation type="journal article" date="2019" name="Int. J. Syst. Evol. Microbiol.">
        <title>The Global Catalogue of Microorganisms (GCM) 10K type strain sequencing project: providing services to taxonomists for standard genome sequencing and annotation.</title>
        <authorList>
            <consortium name="The Broad Institute Genomics Platform"/>
            <consortium name="The Broad Institute Genome Sequencing Center for Infectious Disease"/>
            <person name="Wu L."/>
            <person name="Ma J."/>
        </authorList>
    </citation>
    <scope>NUCLEOTIDE SEQUENCE [LARGE SCALE GENOMIC DNA]</scope>
    <source>
        <strain evidence="4">JCM 15614</strain>
    </source>
</reference>
<dbReference type="Gene3D" id="3.30.230.10">
    <property type="match status" value="1"/>
</dbReference>
<evidence type="ECO:0000313" key="4">
    <source>
        <dbReference type="Proteomes" id="UP001499924"/>
    </source>
</evidence>
<dbReference type="InterPro" id="IPR004482">
    <property type="entry name" value="Mg_chelat-rel"/>
</dbReference>
<dbReference type="InterPro" id="IPR003593">
    <property type="entry name" value="AAA+_ATPase"/>
</dbReference>
<evidence type="ECO:0000313" key="3">
    <source>
        <dbReference type="EMBL" id="GAA3174663.1"/>
    </source>
</evidence>
<dbReference type="InterPro" id="IPR045006">
    <property type="entry name" value="CHLI-like"/>
</dbReference>
<protein>
    <submittedName>
        <fullName evidence="3">YifB family Mg chelatase-like AAA ATPase</fullName>
    </submittedName>
</protein>
<comment type="caution">
    <text evidence="3">The sequence shown here is derived from an EMBL/GenBank/DDBJ whole genome shotgun (WGS) entry which is preliminary data.</text>
</comment>
<dbReference type="InterPro" id="IPR025158">
    <property type="entry name" value="Mg_chelat-rel_C"/>
</dbReference>
<keyword evidence="4" id="KW-1185">Reference proteome</keyword>
<dbReference type="Pfam" id="PF13335">
    <property type="entry name" value="Mg_chelatase_C"/>
    <property type="match status" value="1"/>
</dbReference>
<dbReference type="SUPFAM" id="SSF52540">
    <property type="entry name" value="P-loop containing nucleoside triphosphate hydrolases"/>
    <property type="match status" value="1"/>
</dbReference>
<dbReference type="SUPFAM" id="SSF54211">
    <property type="entry name" value="Ribosomal protein S5 domain 2-like"/>
    <property type="match status" value="1"/>
</dbReference>
<gene>
    <name evidence="3" type="ORF">GCM10010531_30300</name>
</gene>
<dbReference type="Proteomes" id="UP001499924">
    <property type="component" value="Unassembled WGS sequence"/>
</dbReference>
<sequence length="506" mass="52165">MTLARTWSVGLAGVQGAMVEVEVDMAAGLPGVVLVGLPDAVVRQSVDRVRAAVANAGGEFPKRRLTIGLSPASMPKQGSGFDLALAAGVLAAAGTVPAAAVDRLVLLGELGLDGSVRAIRGVLPAVLAAARAGHRHVVVPAANAAEAALVERIEVLPVGTLSDLVEHLSGRRRLTRHVRGPLPEPAPPPDLGDVVGQAAGRRALEVAAAGGHHLFMTGPPGAGKTMLAERLPGLLPPLGDEAALEVTAIHSIAGTLPAGAPLVTLPTFEAPHHSATMAALIGGGSGQIRPGALCRAHRGVLFLDEAPEFPRAVLDTLRQPLERGSVTIQRAAGSATFPCRALLVLAANPCSCASAAGDTACICSPLERRRYQSRLSGPLLDRIDLRVTLPPVTRAAWLDGLDDPEPTAVVAERVATARRAAAARLAGTGLSTNSQVPGRMLRERFAVPRASLGLVERALERGALSVRGFDRVLRVAWTLSDLAGRTVPGSDEVAEALGMRLQRVAA</sequence>
<dbReference type="Pfam" id="PF13541">
    <property type="entry name" value="ChlI"/>
    <property type="match status" value="1"/>
</dbReference>
<organism evidence="3 4">
    <name type="scientific">Blastococcus jejuensis</name>
    <dbReference type="NCBI Taxonomy" id="351224"/>
    <lineage>
        <taxon>Bacteria</taxon>
        <taxon>Bacillati</taxon>
        <taxon>Actinomycetota</taxon>
        <taxon>Actinomycetes</taxon>
        <taxon>Geodermatophilales</taxon>
        <taxon>Geodermatophilaceae</taxon>
        <taxon>Blastococcus</taxon>
    </lineage>
</organism>
<dbReference type="PANTHER" id="PTHR32039:SF7">
    <property type="entry name" value="COMPETENCE PROTEIN COMM"/>
    <property type="match status" value="1"/>
</dbReference>
<dbReference type="InterPro" id="IPR014721">
    <property type="entry name" value="Ribsml_uS5_D2-typ_fold_subgr"/>
</dbReference>
<accession>A0ABP6PEZ4</accession>